<keyword evidence="2" id="KW-1185">Reference proteome</keyword>
<sequence>MRKVIVILHILLFMKVCSDFIFNDKIILREIYKDKKIYTDVESKKFILTKNKEKRYKRTQIADYKITGNKIFVLLESKEAADNGKILDYNGNIGGFDYAVLEISKDKNIIMKKRGEIGVFGAGTDIFTGNGNIRFIPVGKETEGMEISMKFSKDSEYTNSTVFEFDLEKNNMSQLFSVEGYSYCSFLCEITEENYEFSEEGEKRNYDLKIENNFYIEDTGLKNAAEKTFIFKKTIKYYAFENGKYILKKEEKSPKYLFSKNDEAVLAYLYGIHNWDTNSLYDKYYINQDMEDFTKLFKTIPKVKKNLEIKTYISHIEDRKDGLLVTLKHILHKEENSMEFDIENVEIIEEQEERVFFKKEAKSRWVLDDMKKN</sequence>
<evidence type="ECO:0000313" key="2">
    <source>
        <dbReference type="Proteomes" id="UP000000845"/>
    </source>
</evidence>
<reference evidence="1 2" key="2">
    <citation type="journal article" date="2010" name="Stand. Genomic Sci.">
        <title>Complete genome sequence of Sebaldella termitidis type strain (NCTC 11300).</title>
        <authorList>
            <person name="Harmon-Smith M."/>
            <person name="Celia L."/>
            <person name="Chertkov O."/>
            <person name="Lapidus A."/>
            <person name="Copeland A."/>
            <person name="Glavina Del Rio T."/>
            <person name="Nolan M."/>
            <person name="Lucas S."/>
            <person name="Tice H."/>
            <person name="Cheng J.F."/>
            <person name="Han C."/>
            <person name="Detter J.C."/>
            <person name="Bruce D."/>
            <person name="Goodwin L."/>
            <person name="Pitluck S."/>
            <person name="Pati A."/>
            <person name="Liolios K."/>
            <person name="Ivanova N."/>
            <person name="Mavromatis K."/>
            <person name="Mikhailova N."/>
            <person name="Chen A."/>
            <person name="Palaniappan K."/>
            <person name="Land M."/>
            <person name="Hauser L."/>
            <person name="Chang Y.J."/>
            <person name="Jeffries C.D."/>
            <person name="Brettin T."/>
            <person name="Goker M."/>
            <person name="Beck B."/>
            <person name="Bristow J."/>
            <person name="Eisen J.A."/>
            <person name="Markowitz V."/>
            <person name="Hugenholtz P."/>
            <person name="Kyrpides N.C."/>
            <person name="Klenk H.P."/>
            <person name="Chen F."/>
        </authorList>
    </citation>
    <scope>NUCLEOTIDE SEQUENCE [LARGE SCALE GENOMIC DNA]</scope>
    <source>
        <strain evidence="2">ATCC 33386 / NCTC 11300</strain>
    </source>
</reference>
<dbReference type="RefSeq" id="WP_012861107.1">
    <property type="nucleotide sequence ID" value="NC_013517.1"/>
</dbReference>
<gene>
    <name evidence="1" type="ordered locus">Sterm_1653</name>
</gene>
<dbReference type="EMBL" id="CP001739">
    <property type="protein sequence ID" value="ACZ08511.1"/>
    <property type="molecule type" value="Genomic_DNA"/>
</dbReference>
<accession>D1AIC7</accession>
<evidence type="ECO:0000313" key="1">
    <source>
        <dbReference type="EMBL" id="ACZ08511.1"/>
    </source>
</evidence>
<dbReference type="AlphaFoldDB" id="D1AIC7"/>
<protein>
    <submittedName>
        <fullName evidence="1">Uncharacterized protein</fullName>
    </submittedName>
</protein>
<name>D1AIC7_SEBTE</name>
<dbReference type="Proteomes" id="UP000000845">
    <property type="component" value="Chromosome"/>
</dbReference>
<dbReference type="STRING" id="526218.Sterm_1653"/>
<proteinExistence type="predicted"/>
<dbReference type="HOGENOM" id="CLU_741647_0_0_0"/>
<reference evidence="2" key="1">
    <citation type="submission" date="2009-09" db="EMBL/GenBank/DDBJ databases">
        <title>The complete chromosome of Sebaldella termitidis ATCC 33386.</title>
        <authorList>
            <consortium name="US DOE Joint Genome Institute (JGI-PGF)"/>
            <person name="Lucas S."/>
            <person name="Copeland A."/>
            <person name="Lapidus A."/>
            <person name="Glavina del Rio T."/>
            <person name="Dalin E."/>
            <person name="Tice H."/>
            <person name="Bruce D."/>
            <person name="Goodwin L."/>
            <person name="Pitluck S."/>
            <person name="Kyrpides N."/>
            <person name="Mavromatis K."/>
            <person name="Ivanova N."/>
            <person name="Mikhailova N."/>
            <person name="Sims D."/>
            <person name="Meincke L."/>
            <person name="Brettin T."/>
            <person name="Detter J.C."/>
            <person name="Han C."/>
            <person name="Larimer F."/>
            <person name="Land M."/>
            <person name="Hauser L."/>
            <person name="Markowitz V."/>
            <person name="Cheng J.F."/>
            <person name="Hugenholtz P."/>
            <person name="Woyke T."/>
            <person name="Wu D."/>
            <person name="Eisen J.A."/>
        </authorList>
    </citation>
    <scope>NUCLEOTIDE SEQUENCE [LARGE SCALE GENOMIC DNA]</scope>
    <source>
        <strain evidence="2">ATCC 33386 / NCTC 11300</strain>
    </source>
</reference>
<organism evidence="1 2">
    <name type="scientific">Sebaldella termitidis (strain ATCC 33386 / NCTC 11300)</name>
    <dbReference type="NCBI Taxonomy" id="526218"/>
    <lineage>
        <taxon>Bacteria</taxon>
        <taxon>Fusobacteriati</taxon>
        <taxon>Fusobacteriota</taxon>
        <taxon>Fusobacteriia</taxon>
        <taxon>Fusobacteriales</taxon>
        <taxon>Leptotrichiaceae</taxon>
        <taxon>Sebaldella</taxon>
    </lineage>
</organism>
<dbReference type="KEGG" id="str:Sterm_1653"/>